<dbReference type="RefSeq" id="WP_052425510.1">
    <property type="nucleotide sequence ID" value="NZ_BBKA01000024.1"/>
</dbReference>
<dbReference type="AlphaFoldDB" id="A0A1X1XD20"/>
<dbReference type="EMBL" id="LQPE01000172">
    <property type="protein sequence ID" value="ORV96806.1"/>
    <property type="molecule type" value="Genomic_DNA"/>
</dbReference>
<sequence>MAAEEIEVNTPRLGRGGELCLDAAASLRGAAEALGGAPESGIFGGHAEAQQFHAALDAAHRSHQEELHGHHATLTGLSGKADTAAEAFTDTDESAAAALDSAATVFDE</sequence>
<evidence type="ECO:0008006" key="3">
    <source>
        <dbReference type="Google" id="ProtNLM"/>
    </source>
</evidence>
<dbReference type="Pfam" id="PF10817">
    <property type="entry name" value="DUF2563"/>
    <property type="match status" value="1"/>
</dbReference>
<evidence type="ECO:0000313" key="1">
    <source>
        <dbReference type="EMBL" id="ORV96806.1"/>
    </source>
</evidence>
<dbReference type="OrthoDB" id="4751430at2"/>
<name>A0A1X1XD20_9MYCO</name>
<keyword evidence="2" id="KW-1185">Reference proteome</keyword>
<dbReference type="InterPro" id="IPR022534">
    <property type="entry name" value="DUF2563"/>
</dbReference>
<protein>
    <recommendedName>
        <fullName evidence="3">DUF2563 domain-containing protein</fullName>
    </recommendedName>
</protein>
<gene>
    <name evidence="1" type="ORF">AWC14_16460</name>
</gene>
<dbReference type="Proteomes" id="UP000193487">
    <property type="component" value="Unassembled WGS sequence"/>
</dbReference>
<comment type="caution">
    <text evidence="1">The sequence shown here is derived from an EMBL/GenBank/DDBJ whole genome shotgun (WGS) entry which is preliminary data.</text>
</comment>
<reference evidence="1 2" key="1">
    <citation type="submission" date="2016-01" db="EMBL/GenBank/DDBJ databases">
        <title>The new phylogeny of the genus Mycobacterium.</title>
        <authorList>
            <person name="Tarcisio F."/>
            <person name="Conor M."/>
            <person name="Antonella G."/>
            <person name="Elisabetta G."/>
            <person name="Giulia F.S."/>
            <person name="Sara T."/>
            <person name="Anna F."/>
            <person name="Clotilde B."/>
            <person name="Roberto B."/>
            <person name="Veronica D.S."/>
            <person name="Fabio R."/>
            <person name="Monica P."/>
            <person name="Olivier J."/>
            <person name="Enrico T."/>
            <person name="Nicola S."/>
        </authorList>
    </citation>
    <scope>NUCLEOTIDE SEQUENCE [LARGE SCALE GENOMIC DNA]</scope>
    <source>
        <strain evidence="1 2">DSM 45166</strain>
    </source>
</reference>
<proteinExistence type="predicted"/>
<evidence type="ECO:0000313" key="2">
    <source>
        <dbReference type="Proteomes" id="UP000193487"/>
    </source>
</evidence>
<accession>A0A1X1XD20</accession>
<organism evidence="1 2">
    <name type="scientific">Mycobacterium kyorinense</name>
    <dbReference type="NCBI Taxonomy" id="487514"/>
    <lineage>
        <taxon>Bacteria</taxon>
        <taxon>Bacillati</taxon>
        <taxon>Actinomycetota</taxon>
        <taxon>Actinomycetes</taxon>
        <taxon>Mycobacteriales</taxon>
        <taxon>Mycobacteriaceae</taxon>
        <taxon>Mycobacterium</taxon>
    </lineage>
</organism>